<feature type="compositionally biased region" description="Pro residues" evidence="1">
    <location>
        <begin position="10"/>
        <end position="30"/>
    </location>
</feature>
<feature type="compositionally biased region" description="Low complexity" evidence="1">
    <location>
        <begin position="320"/>
        <end position="331"/>
    </location>
</feature>
<feature type="region of interest" description="Disordered" evidence="1">
    <location>
        <begin position="1"/>
        <end position="119"/>
    </location>
</feature>
<evidence type="ECO:0000256" key="1">
    <source>
        <dbReference type="SAM" id="MobiDB-lite"/>
    </source>
</evidence>
<feature type="region of interest" description="Disordered" evidence="1">
    <location>
        <begin position="201"/>
        <end position="266"/>
    </location>
</feature>
<evidence type="ECO:0000256" key="2">
    <source>
        <dbReference type="SAM" id="Phobius"/>
    </source>
</evidence>
<evidence type="ECO:0008006" key="5">
    <source>
        <dbReference type="Google" id="ProtNLM"/>
    </source>
</evidence>
<feature type="compositionally biased region" description="Low complexity" evidence="1">
    <location>
        <begin position="31"/>
        <end position="106"/>
    </location>
</feature>
<sequence length="364" mass="35442">MASPATTTPPVAPPPTTPAPPPSSEAPPPSSSHEPTTTSSAAPPPSSSAQSESPSNGPTSASPSNGPSASASEPPVSNGPSSSASPSNGPSSPGASSGSPTSHPSSSGGGGAGSTITSIVTQPNGDVVVSTSGAVTTIGASKGGSKSNTGAIVGGVVGGVGGLLVILAIALFIFRKKRKSYRDDFDDMMFDPARPQNHAAIDLSDTAGAPTVDPYDYQGSSAGVASTSVHSPETSQFHGGPVSQASGGPHSNAGFESRSHGTSSATSTAGYAGFGAGGGYGAQAVTAFPQAVATGSGPEMSEKQREAYQESQRFRVQNVTSPTAGPSGAASPPAPVTVHQDGGAFVEADASGAEIPPTYDSIRR</sequence>
<keyword evidence="4" id="KW-1185">Reference proteome</keyword>
<feature type="region of interest" description="Disordered" evidence="1">
    <location>
        <begin position="293"/>
        <end position="364"/>
    </location>
</feature>
<accession>A0AAF0Y6Q1</accession>
<proteinExistence type="predicted"/>
<reference evidence="3" key="1">
    <citation type="submission" date="2023-10" db="EMBL/GenBank/DDBJ databases">
        <authorList>
            <person name="Noh H."/>
        </authorList>
    </citation>
    <scope>NUCLEOTIDE SEQUENCE</scope>
    <source>
        <strain evidence="3">DUCC4014</strain>
    </source>
</reference>
<name>A0AAF0Y6Q1_9TREE</name>
<evidence type="ECO:0000313" key="4">
    <source>
        <dbReference type="Proteomes" id="UP000827549"/>
    </source>
</evidence>
<protein>
    <recommendedName>
        <fullName evidence="5">REJ domain-containing protein</fullName>
    </recommendedName>
</protein>
<feature type="transmembrane region" description="Helical" evidence="2">
    <location>
        <begin position="151"/>
        <end position="174"/>
    </location>
</feature>
<dbReference type="EMBL" id="CP086715">
    <property type="protein sequence ID" value="WOO78831.1"/>
    <property type="molecule type" value="Genomic_DNA"/>
</dbReference>
<dbReference type="GeneID" id="87805618"/>
<gene>
    <name evidence="3" type="ORF">LOC62_02G002370</name>
</gene>
<keyword evidence="2" id="KW-0812">Transmembrane</keyword>
<keyword evidence="2" id="KW-1133">Transmembrane helix</keyword>
<dbReference type="AlphaFoldDB" id="A0AAF0Y6Q1"/>
<organism evidence="3 4">
    <name type="scientific">Vanrija pseudolonga</name>
    <dbReference type="NCBI Taxonomy" id="143232"/>
    <lineage>
        <taxon>Eukaryota</taxon>
        <taxon>Fungi</taxon>
        <taxon>Dikarya</taxon>
        <taxon>Basidiomycota</taxon>
        <taxon>Agaricomycotina</taxon>
        <taxon>Tremellomycetes</taxon>
        <taxon>Trichosporonales</taxon>
        <taxon>Trichosporonaceae</taxon>
        <taxon>Vanrija</taxon>
    </lineage>
</organism>
<feature type="compositionally biased region" description="Polar residues" evidence="1">
    <location>
        <begin position="218"/>
        <end position="237"/>
    </location>
</feature>
<keyword evidence="2" id="KW-0472">Membrane</keyword>
<dbReference type="RefSeq" id="XP_062624863.1">
    <property type="nucleotide sequence ID" value="XM_062768879.1"/>
</dbReference>
<evidence type="ECO:0000313" key="3">
    <source>
        <dbReference type="EMBL" id="WOO78831.1"/>
    </source>
</evidence>
<dbReference type="Gene3D" id="1.20.5.510">
    <property type="entry name" value="Single helix bin"/>
    <property type="match status" value="1"/>
</dbReference>
<feature type="compositionally biased region" description="Polar residues" evidence="1">
    <location>
        <begin position="309"/>
        <end position="319"/>
    </location>
</feature>
<dbReference type="Proteomes" id="UP000827549">
    <property type="component" value="Chromosome 2"/>
</dbReference>